<reference evidence="1" key="2">
    <citation type="journal article" date="2015" name="Data Brief">
        <title>Shoot transcriptome of the giant reed, Arundo donax.</title>
        <authorList>
            <person name="Barrero R.A."/>
            <person name="Guerrero F.D."/>
            <person name="Moolhuijzen P."/>
            <person name="Goolsby J.A."/>
            <person name="Tidwell J."/>
            <person name="Bellgard S.E."/>
            <person name="Bellgard M.I."/>
        </authorList>
    </citation>
    <scope>NUCLEOTIDE SEQUENCE</scope>
    <source>
        <tissue evidence="1">Shoot tissue taken approximately 20 cm above the soil surface</tissue>
    </source>
</reference>
<sequence length="18" mass="2277">MQYDANTEARKLWRMHII</sequence>
<evidence type="ECO:0000313" key="1">
    <source>
        <dbReference type="EMBL" id="JAE28889.1"/>
    </source>
</evidence>
<dbReference type="AlphaFoldDB" id="A0A0A9GZB9"/>
<proteinExistence type="predicted"/>
<organism evidence="1">
    <name type="scientific">Arundo donax</name>
    <name type="common">Giant reed</name>
    <name type="synonym">Donax arundinaceus</name>
    <dbReference type="NCBI Taxonomy" id="35708"/>
    <lineage>
        <taxon>Eukaryota</taxon>
        <taxon>Viridiplantae</taxon>
        <taxon>Streptophyta</taxon>
        <taxon>Embryophyta</taxon>
        <taxon>Tracheophyta</taxon>
        <taxon>Spermatophyta</taxon>
        <taxon>Magnoliopsida</taxon>
        <taxon>Liliopsida</taxon>
        <taxon>Poales</taxon>
        <taxon>Poaceae</taxon>
        <taxon>PACMAD clade</taxon>
        <taxon>Arundinoideae</taxon>
        <taxon>Arundineae</taxon>
        <taxon>Arundo</taxon>
    </lineage>
</organism>
<protein>
    <submittedName>
        <fullName evidence="1">Uncharacterized protein</fullName>
    </submittedName>
</protein>
<accession>A0A0A9GZB9</accession>
<reference evidence="1" key="1">
    <citation type="submission" date="2014-09" db="EMBL/GenBank/DDBJ databases">
        <authorList>
            <person name="Magalhaes I.L.F."/>
            <person name="Oliveira U."/>
            <person name="Santos F.R."/>
            <person name="Vidigal T.H.D.A."/>
            <person name="Brescovit A.D."/>
            <person name="Santos A.J."/>
        </authorList>
    </citation>
    <scope>NUCLEOTIDE SEQUENCE</scope>
    <source>
        <tissue evidence="1">Shoot tissue taken approximately 20 cm above the soil surface</tissue>
    </source>
</reference>
<name>A0A0A9GZB9_ARUDO</name>
<dbReference type="EMBL" id="GBRH01169007">
    <property type="protein sequence ID" value="JAE28889.1"/>
    <property type="molecule type" value="Transcribed_RNA"/>
</dbReference>